<keyword evidence="2" id="KW-1185">Reference proteome</keyword>
<proteinExistence type="predicted"/>
<gene>
    <name evidence="1" type="ORF">Adt_27257</name>
</gene>
<dbReference type="Proteomes" id="UP001604336">
    <property type="component" value="Unassembled WGS sequence"/>
</dbReference>
<sequence length="103" mass="10790">MLLLVTGNLKRSEYSSSSASGERIMTPALELSLLDDQSTYIIQVALSSMGGASGRVSSVMKSAKACAFIAVRSLKSISNSLSSIAHFNRCIDVSGLCIICVIG</sequence>
<protein>
    <submittedName>
        <fullName evidence="1">Uncharacterized protein</fullName>
    </submittedName>
</protein>
<organism evidence="1 2">
    <name type="scientific">Abeliophyllum distichum</name>
    <dbReference type="NCBI Taxonomy" id="126358"/>
    <lineage>
        <taxon>Eukaryota</taxon>
        <taxon>Viridiplantae</taxon>
        <taxon>Streptophyta</taxon>
        <taxon>Embryophyta</taxon>
        <taxon>Tracheophyta</taxon>
        <taxon>Spermatophyta</taxon>
        <taxon>Magnoliopsida</taxon>
        <taxon>eudicotyledons</taxon>
        <taxon>Gunneridae</taxon>
        <taxon>Pentapetalae</taxon>
        <taxon>asterids</taxon>
        <taxon>lamiids</taxon>
        <taxon>Lamiales</taxon>
        <taxon>Oleaceae</taxon>
        <taxon>Forsythieae</taxon>
        <taxon>Abeliophyllum</taxon>
    </lineage>
</organism>
<evidence type="ECO:0000313" key="2">
    <source>
        <dbReference type="Proteomes" id="UP001604336"/>
    </source>
</evidence>
<accession>A0ABD1RT78</accession>
<dbReference type="AlphaFoldDB" id="A0ABD1RT78"/>
<reference evidence="2" key="1">
    <citation type="submission" date="2024-07" db="EMBL/GenBank/DDBJ databases">
        <title>Two chromosome-level genome assemblies of Korean endemic species Abeliophyllum distichum and Forsythia ovata (Oleaceae).</title>
        <authorList>
            <person name="Jang H."/>
        </authorList>
    </citation>
    <scope>NUCLEOTIDE SEQUENCE [LARGE SCALE GENOMIC DNA]</scope>
</reference>
<evidence type="ECO:0000313" key="1">
    <source>
        <dbReference type="EMBL" id="KAL2491629.1"/>
    </source>
</evidence>
<dbReference type="EMBL" id="JBFOLK010000008">
    <property type="protein sequence ID" value="KAL2491629.1"/>
    <property type="molecule type" value="Genomic_DNA"/>
</dbReference>
<comment type="caution">
    <text evidence="1">The sequence shown here is derived from an EMBL/GenBank/DDBJ whole genome shotgun (WGS) entry which is preliminary data.</text>
</comment>
<name>A0ABD1RT78_9LAMI</name>